<evidence type="ECO:0000256" key="2">
    <source>
        <dbReference type="ARBA" id="ARBA00023295"/>
    </source>
</evidence>
<sequence length="572" mass="64935">MKNRFITLFLASLIGLLPVLAQQMPHWQKHGSATQLMVDNRPYLILGGELGNSSASSLQDIDRIFPKLKRTGLNTVLVPAYWDLIEAEEGTFDFSLVDHAITQARANDLRIVFLWFGAWKNSMSCYAPLWFKQDYKKYPRVRTQTGKPLEIASPFSDNVFQADSKAFKAFMRHLSETDGDKHTVIMVQVENEIGMLESARDYSEEANRLFQSAIPEKLADYLVKNKKTLHPWLAGKWQKAGGKTEGNWQEVFGTDLYTDEIFMAWHYATYVERMIQCGREAYNLPMYVNAAMNSRGRKPGEYPSAGPLAHLIDIWHCAAPGIDLLAPDLYDKGFTGWTAQYKLHNNPLFIPEIRLEPNDGVRAFYVFGEHDGIGFSPFSIEDAPDRPSYQLTQSYLKLKELMPLITRYQGQGAMKGLLFDQTEKERTLAWDNTLLICKHFFTLPWDSRATDGSVWPEGGGLVIRMAENEYLIAGSGIVVEFKSKEEAALSTAQAKLGEDGFVLEGEGRQASAVRWKNEKRIGIGSVDEVSVNEDGSLNFIRRYNGDQDHQGRHARIGVDNFQILHVKLYEYR</sequence>
<keyword evidence="3" id="KW-0732">Signal</keyword>
<gene>
    <name evidence="6" type="ORF">QVO10_05255</name>
</gene>
<dbReference type="Pfam" id="PF02449">
    <property type="entry name" value="Glyco_hydro_42"/>
    <property type="match status" value="1"/>
</dbReference>
<keyword evidence="7" id="KW-1185">Reference proteome</keyword>
<dbReference type="InterPro" id="IPR017853">
    <property type="entry name" value="GH"/>
</dbReference>
<evidence type="ECO:0000256" key="3">
    <source>
        <dbReference type="SAM" id="SignalP"/>
    </source>
</evidence>
<dbReference type="Gene3D" id="2.60.220.20">
    <property type="entry name" value="putative beta-Galactosidase from caulobacter crescentus"/>
    <property type="match status" value="1"/>
</dbReference>
<feature type="signal peptide" evidence="3">
    <location>
        <begin position="1"/>
        <end position="21"/>
    </location>
</feature>
<evidence type="ECO:0000259" key="5">
    <source>
        <dbReference type="Pfam" id="PF18120"/>
    </source>
</evidence>
<proteinExistence type="predicted"/>
<feature type="domain" description="DUF5597" evidence="5">
    <location>
        <begin position="391"/>
        <end position="555"/>
    </location>
</feature>
<dbReference type="InterPro" id="IPR013529">
    <property type="entry name" value="Glyco_hydro_42_N"/>
</dbReference>
<protein>
    <submittedName>
        <fullName evidence="6">DUF5597 domain-containing protein</fullName>
    </submittedName>
</protein>
<keyword evidence="2" id="KW-0326">Glycosidase</keyword>
<dbReference type="EMBL" id="JAUEII010000008">
    <property type="protein sequence ID" value="MDN0048796.1"/>
    <property type="molecule type" value="Genomic_DNA"/>
</dbReference>
<reference evidence="6" key="1">
    <citation type="submission" date="2023-06" db="EMBL/GenBank/DDBJ databases">
        <authorList>
            <person name="Zeman M."/>
            <person name="Kubasova T."/>
            <person name="Jahodarova E."/>
            <person name="Nykrynova M."/>
            <person name="Rychlik I."/>
        </authorList>
    </citation>
    <scope>NUCLEOTIDE SEQUENCE</scope>
    <source>
        <strain evidence="6">84_SSukc20</strain>
    </source>
</reference>
<dbReference type="RefSeq" id="WP_301639239.1">
    <property type="nucleotide sequence ID" value="NZ_JAUEII010000008.1"/>
</dbReference>
<accession>A0ABT7X3X8</accession>
<comment type="caution">
    <text evidence="6">The sequence shown here is derived from an EMBL/GenBank/DDBJ whole genome shotgun (WGS) entry which is preliminary data.</text>
</comment>
<name>A0ABT7X3X8_9BACE</name>
<keyword evidence="1" id="KW-0378">Hydrolase</keyword>
<dbReference type="Proteomes" id="UP001167871">
    <property type="component" value="Unassembled WGS sequence"/>
</dbReference>
<evidence type="ECO:0000256" key="1">
    <source>
        <dbReference type="ARBA" id="ARBA00022801"/>
    </source>
</evidence>
<reference evidence="6" key="2">
    <citation type="submission" date="2024-05" db="EMBL/GenBank/DDBJ databases">
        <title>Identification and characterization of horizontal gene transfer across gut microbiota members of farm animals based on homology search.</title>
        <authorList>
            <person name="Schwarzerova J."/>
            <person name="Nykrynova M."/>
            <person name="Jureckova K."/>
            <person name="Cejkova D."/>
            <person name="Rychlik I."/>
        </authorList>
    </citation>
    <scope>NUCLEOTIDE SEQUENCE</scope>
    <source>
        <strain evidence="6">84_SSukc20</strain>
    </source>
</reference>
<dbReference type="Pfam" id="PF18120">
    <property type="entry name" value="DUF5597"/>
    <property type="match status" value="1"/>
</dbReference>
<dbReference type="Gene3D" id="3.20.20.80">
    <property type="entry name" value="Glycosidases"/>
    <property type="match status" value="1"/>
</dbReference>
<evidence type="ECO:0000313" key="7">
    <source>
        <dbReference type="Proteomes" id="UP001167871"/>
    </source>
</evidence>
<evidence type="ECO:0000259" key="4">
    <source>
        <dbReference type="Pfam" id="PF02449"/>
    </source>
</evidence>
<feature type="domain" description="Glycoside hydrolase family 42 N-terminal" evidence="4">
    <location>
        <begin position="60"/>
        <end position="218"/>
    </location>
</feature>
<feature type="chain" id="PRO_5046194215" evidence="3">
    <location>
        <begin position="22"/>
        <end position="572"/>
    </location>
</feature>
<evidence type="ECO:0000313" key="6">
    <source>
        <dbReference type="EMBL" id="MDN0048796.1"/>
    </source>
</evidence>
<dbReference type="InterPro" id="IPR040719">
    <property type="entry name" value="DUF5597"/>
</dbReference>
<organism evidence="6 7">
    <name type="scientific">Bacteroides gallinaceum</name>
    <dbReference type="NCBI Taxonomy" id="1462571"/>
    <lineage>
        <taxon>Bacteria</taxon>
        <taxon>Pseudomonadati</taxon>
        <taxon>Bacteroidota</taxon>
        <taxon>Bacteroidia</taxon>
        <taxon>Bacteroidales</taxon>
        <taxon>Bacteroidaceae</taxon>
        <taxon>Bacteroides</taxon>
    </lineage>
</organism>
<dbReference type="SUPFAM" id="SSF51445">
    <property type="entry name" value="(Trans)glycosidases"/>
    <property type="match status" value="1"/>
</dbReference>